<proteinExistence type="predicted"/>
<accession>A0ACC2FEM9</accession>
<name>A0ACC2FEM9_DALPE</name>
<dbReference type="EMBL" id="CM055756">
    <property type="protein sequence ID" value="KAJ7989858.1"/>
    <property type="molecule type" value="Genomic_DNA"/>
</dbReference>
<keyword evidence="2" id="KW-1185">Reference proteome</keyword>
<evidence type="ECO:0000313" key="1">
    <source>
        <dbReference type="EMBL" id="KAJ7989858.1"/>
    </source>
</evidence>
<evidence type="ECO:0000313" key="2">
    <source>
        <dbReference type="Proteomes" id="UP001157502"/>
    </source>
</evidence>
<protein>
    <submittedName>
        <fullName evidence="1">Uncharacterized protein</fullName>
    </submittedName>
</protein>
<comment type="caution">
    <text evidence="1">The sequence shown here is derived from an EMBL/GenBank/DDBJ whole genome shotgun (WGS) entry which is preliminary data.</text>
</comment>
<organism evidence="1 2">
    <name type="scientific">Dallia pectoralis</name>
    <name type="common">Alaska blackfish</name>
    <dbReference type="NCBI Taxonomy" id="75939"/>
    <lineage>
        <taxon>Eukaryota</taxon>
        <taxon>Metazoa</taxon>
        <taxon>Chordata</taxon>
        <taxon>Craniata</taxon>
        <taxon>Vertebrata</taxon>
        <taxon>Euteleostomi</taxon>
        <taxon>Actinopterygii</taxon>
        <taxon>Neopterygii</taxon>
        <taxon>Teleostei</taxon>
        <taxon>Protacanthopterygii</taxon>
        <taxon>Esociformes</taxon>
        <taxon>Umbridae</taxon>
        <taxon>Dallia</taxon>
    </lineage>
</organism>
<sequence>MELCVVPGSPVNSHTPLFLSCQVKSESQSRSQMMSYSIQDVLPTCAGFLRRHPGPDDTEARGSANLPRSDSRRPSSFSETLVCAGLGRAEEERGAGRKKQEEAGA</sequence>
<dbReference type="Proteomes" id="UP001157502">
    <property type="component" value="Chromosome 29"/>
</dbReference>
<reference evidence="1" key="1">
    <citation type="submission" date="2021-05" db="EMBL/GenBank/DDBJ databases">
        <authorList>
            <person name="Pan Q."/>
            <person name="Jouanno E."/>
            <person name="Zahm M."/>
            <person name="Klopp C."/>
            <person name="Cabau C."/>
            <person name="Louis A."/>
            <person name="Berthelot C."/>
            <person name="Parey E."/>
            <person name="Roest Crollius H."/>
            <person name="Montfort J."/>
            <person name="Robinson-Rechavi M."/>
            <person name="Bouchez O."/>
            <person name="Lampietro C."/>
            <person name="Lopez Roques C."/>
            <person name="Donnadieu C."/>
            <person name="Postlethwait J."/>
            <person name="Bobe J."/>
            <person name="Dillon D."/>
            <person name="Chandos A."/>
            <person name="von Hippel F."/>
            <person name="Guiguen Y."/>
        </authorList>
    </citation>
    <scope>NUCLEOTIDE SEQUENCE</scope>
    <source>
        <strain evidence="1">YG-Jan2019</strain>
    </source>
</reference>
<gene>
    <name evidence="1" type="ORF">DPEC_G00308840</name>
</gene>